<dbReference type="InterPro" id="IPR037523">
    <property type="entry name" value="VOC_core"/>
</dbReference>
<comment type="cofactor">
    <cofactor evidence="1 8">
        <name>Fe(2+)</name>
        <dbReference type="ChEBI" id="CHEBI:29033"/>
    </cofactor>
</comment>
<keyword evidence="7 8" id="KW-0408">Iron</keyword>
<evidence type="ECO:0000256" key="4">
    <source>
        <dbReference type="ARBA" id="ARBA00022797"/>
    </source>
</evidence>
<dbReference type="PROSITE" id="PS51819">
    <property type="entry name" value="VOC"/>
    <property type="match status" value="2"/>
</dbReference>
<dbReference type="InterPro" id="IPR004360">
    <property type="entry name" value="Glyas_Fos-R_dOase_dom"/>
</dbReference>
<proteinExistence type="inferred from homology"/>
<evidence type="ECO:0000256" key="8">
    <source>
        <dbReference type="RuleBase" id="RU000683"/>
    </source>
</evidence>
<comment type="caution">
    <text evidence="10">The sequence shown here is derived from an EMBL/GenBank/DDBJ whole genome shotgun (WGS) entry which is preliminary data.</text>
</comment>
<keyword evidence="6 8" id="KW-0560">Oxidoreductase</keyword>
<dbReference type="CDD" id="cd07252">
    <property type="entry name" value="BphC1-RGP6_N_like"/>
    <property type="match status" value="1"/>
</dbReference>
<dbReference type="EMBL" id="QYUK01000011">
    <property type="protein sequence ID" value="RJF89295.1"/>
    <property type="molecule type" value="Genomic_DNA"/>
</dbReference>
<dbReference type="SUPFAM" id="SSF54593">
    <property type="entry name" value="Glyoxalase/Bleomycin resistance protein/Dihydroxybiphenyl dioxygenase"/>
    <property type="match status" value="2"/>
</dbReference>
<dbReference type="InterPro" id="IPR000486">
    <property type="entry name" value="Xdiol_ring_cleave_dOase_1/2"/>
</dbReference>
<dbReference type="Pfam" id="PF22632">
    <property type="entry name" value="BphC_D1"/>
    <property type="match status" value="1"/>
</dbReference>
<keyword evidence="3" id="KW-0479">Metal-binding</keyword>
<dbReference type="Gene3D" id="3.10.180.10">
    <property type="entry name" value="2,3-Dihydroxybiphenyl 1,2-Dioxygenase, domain 1"/>
    <property type="match status" value="2"/>
</dbReference>
<comment type="similarity">
    <text evidence="2 8">Belongs to the extradiol ring-cleavage dioxygenase family.</text>
</comment>
<dbReference type="RefSeq" id="WP_119780895.1">
    <property type="nucleotide sequence ID" value="NZ_QYUK01000011.1"/>
</dbReference>
<feature type="domain" description="VOC" evidence="9">
    <location>
        <begin position="12"/>
        <end position="126"/>
    </location>
</feature>
<sequence length="329" mass="37181">MSDATDIFGAVAMGYVIVESNRLDDWRRFLKQGLGLHETAADGNALAFRIDAHARRFMVRRGNAEDVTVSGWQVRDEATLDIIRRRLADRNIEIEASSAEDAAFRGVKSFIRVKGPKGMAIELFTRAVTTDEPLNMLPSGFVTGPSGMGHFAITSKQPEKLLRFWQEIFDARLSDRISQEMSGITLDITFLRLNERHHSIAVAATRGLRLDPIRTRIQHMNLLVETLEDLSGTFERLTDLGYGMAHEIGQHPNDREVSFYVLTPSGFELELGWNALRVEEAGWKQGYYNAISVWGHKPEKNTPLDKFLLNLGNFRRGIRSLFATEYSPL</sequence>
<keyword evidence="5 8" id="KW-0223">Dioxygenase</keyword>
<reference evidence="10 11" key="1">
    <citation type="submission" date="2018-09" db="EMBL/GenBank/DDBJ databases">
        <authorList>
            <person name="Zhu H."/>
        </authorList>
    </citation>
    <scope>NUCLEOTIDE SEQUENCE [LARGE SCALE GENOMIC DNA]</scope>
    <source>
        <strain evidence="10 11">K1W22B-8</strain>
    </source>
</reference>
<dbReference type="PROSITE" id="PS00082">
    <property type="entry name" value="EXTRADIOL_DIOXYGENAS"/>
    <property type="match status" value="1"/>
</dbReference>
<gene>
    <name evidence="10" type="ORF">D3874_21895</name>
</gene>
<evidence type="ECO:0000256" key="3">
    <source>
        <dbReference type="ARBA" id="ARBA00022723"/>
    </source>
</evidence>
<dbReference type="InterPro" id="IPR029068">
    <property type="entry name" value="Glyas_Bleomycin-R_OHBP_Dase"/>
</dbReference>
<evidence type="ECO:0000256" key="6">
    <source>
        <dbReference type="ARBA" id="ARBA00023002"/>
    </source>
</evidence>
<evidence type="ECO:0000256" key="1">
    <source>
        <dbReference type="ARBA" id="ARBA00001954"/>
    </source>
</evidence>
<evidence type="ECO:0000256" key="5">
    <source>
        <dbReference type="ARBA" id="ARBA00022964"/>
    </source>
</evidence>
<dbReference type="AlphaFoldDB" id="A0A418WGZ6"/>
<accession>A0A418WGZ6</accession>
<dbReference type="Pfam" id="PF00903">
    <property type="entry name" value="Glyoxalase"/>
    <property type="match status" value="1"/>
</dbReference>
<dbReference type="OrthoDB" id="9803142at2"/>
<evidence type="ECO:0000256" key="7">
    <source>
        <dbReference type="ARBA" id="ARBA00023004"/>
    </source>
</evidence>
<keyword evidence="4 8" id="KW-0058">Aromatic hydrocarbons catabolism</keyword>
<keyword evidence="11" id="KW-1185">Reference proteome</keyword>
<name>A0A418WGZ6_9PROT</name>
<dbReference type="Proteomes" id="UP000284605">
    <property type="component" value="Unassembled WGS sequence"/>
</dbReference>
<feature type="domain" description="VOC" evidence="9">
    <location>
        <begin position="147"/>
        <end position="274"/>
    </location>
</feature>
<organism evidence="10 11">
    <name type="scientific">Oleomonas cavernae</name>
    <dbReference type="NCBI Taxonomy" id="2320859"/>
    <lineage>
        <taxon>Bacteria</taxon>
        <taxon>Pseudomonadati</taxon>
        <taxon>Pseudomonadota</taxon>
        <taxon>Alphaproteobacteria</taxon>
        <taxon>Acetobacterales</taxon>
        <taxon>Acetobacteraceae</taxon>
        <taxon>Oleomonas</taxon>
    </lineage>
</organism>
<evidence type="ECO:0000256" key="2">
    <source>
        <dbReference type="ARBA" id="ARBA00008784"/>
    </source>
</evidence>
<evidence type="ECO:0000313" key="10">
    <source>
        <dbReference type="EMBL" id="RJF89295.1"/>
    </source>
</evidence>
<evidence type="ECO:0000313" key="11">
    <source>
        <dbReference type="Proteomes" id="UP000284605"/>
    </source>
</evidence>
<evidence type="ECO:0000259" key="9">
    <source>
        <dbReference type="PROSITE" id="PS51819"/>
    </source>
</evidence>
<dbReference type="GO" id="GO:0051213">
    <property type="term" value="F:dioxygenase activity"/>
    <property type="evidence" value="ECO:0007669"/>
    <property type="project" value="UniProtKB-KW"/>
</dbReference>
<protein>
    <submittedName>
        <fullName evidence="10">Extradiol ring-cleavage dioxygenase</fullName>
    </submittedName>
</protein>
<dbReference type="GO" id="GO:0008198">
    <property type="term" value="F:ferrous iron binding"/>
    <property type="evidence" value="ECO:0007669"/>
    <property type="project" value="InterPro"/>
</dbReference>